<organism evidence="7 8">
    <name type="scientific">Tetragenococcus koreensis</name>
    <dbReference type="NCBI Taxonomy" id="290335"/>
    <lineage>
        <taxon>Bacteria</taxon>
        <taxon>Bacillati</taxon>
        <taxon>Bacillota</taxon>
        <taxon>Bacilli</taxon>
        <taxon>Lactobacillales</taxon>
        <taxon>Enterococcaceae</taxon>
        <taxon>Tetragenococcus</taxon>
    </lineage>
</organism>
<dbReference type="CDD" id="cd07802">
    <property type="entry name" value="ASKHA_NBD_FGGY_EcLyxK-like"/>
    <property type="match status" value="1"/>
</dbReference>
<feature type="domain" description="Carbohydrate kinase FGGY C-terminal" evidence="5">
    <location>
        <begin position="260"/>
        <end position="457"/>
    </location>
</feature>
<protein>
    <submittedName>
        <fullName evidence="7">L-xylulose/3-keto-L-gulonate kinase</fullName>
    </submittedName>
</protein>
<dbReference type="RefSeq" id="WP_237665540.1">
    <property type="nucleotide sequence ID" value="NZ_BKBO01000035.1"/>
</dbReference>
<dbReference type="InterPro" id="IPR018484">
    <property type="entry name" value="FGGY_N"/>
</dbReference>
<dbReference type="Gene3D" id="3.30.420.40">
    <property type="match status" value="2"/>
</dbReference>
<comment type="similarity">
    <text evidence="1">Belongs to the FGGY kinase family.</text>
</comment>
<proteinExistence type="inferred from homology"/>
<keyword evidence="9" id="KW-1185">Reference proteome</keyword>
<dbReference type="PANTHER" id="PTHR43095">
    <property type="entry name" value="SUGAR KINASE"/>
    <property type="match status" value="1"/>
</dbReference>
<accession>A0AAN4UD47</accession>
<dbReference type="InterPro" id="IPR050406">
    <property type="entry name" value="FGGY_Carb_Kinase"/>
</dbReference>
<dbReference type="AlphaFoldDB" id="A0AAN4UD47"/>
<dbReference type="EMBL" id="BKBO01000035">
    <property type="protein sequence ID" value="GEQ50149.1"/>
    <property type="molecule type" value="Genomic_DNA"/>
</dbReference>
<comment type="caution">
    <text evidence="7">The sequence shown here is derived from an EMBL/GenBank/DDBJ whole genome shotgun (WGS) entry which is preliminary data.</text>
</comment>
<dbReference type="Proteomes" id="UP000886607">
    <property type="component" value="Unassembled WGS sequence"/>
</dbReference>
<evidence type="ECO:0000313" key="9">
    <source>
        <dbReference type="Proteomes" id="UP000886607"/>
    </source>
</evidence>
<evidence type="ECO:0000313" key="6">
    <source>
        <dbReference type="EMBL" id="GEQ50149.1"/>
    </source>
</evidence>
<evidence type="ECO:0000259" key="4">
    <source>
        <dbReference type="Pfam" id="PF00370"/>
    </source>
</evidence>
<dbReference type="PANTHER" id="PTHR43095:SF3">
    <property type="entry name" value="L-XYLULOSE_3-KETO-L-GULONATE KINASE"/>
    <property type="match status" value="1"/>
</dbReference>
<name>A0AAN4UD47_9ENTE</name>
<reference evidence="7" key="2">
    <citation type="journal article" date="2020" name="Int. Dairy J.">
        <title>Lactic acid bacterial diversity in Brie cheese focusing on salt concentration and pH of isolation medium and characterisation of halophilic and alkaliphilic lactic acid bacterial isolates.</title>
        <authorList>
            <person name="Unno R."/>
            <person name="Matsutani M."/>
            <person name="Suzuki T."/>
            <person name="Kodama K."/>
            <person name="Matsushita H."/>
            <person name="Yamasato K."/>
            <person name="Koizumi Y."/>
            <person name="Ishikawa M."/>
        </authorList>
    </citation>
    <scope>NUCLEOTIDE SEQUENCE</scope>
    <source>
        <strain evidence="7">7C1</strain>
        <strain evidence="6">8C4</strain>
    </source>
</reference>
<dbReference type="EMBL" id="BKBQ01000035">
    <property type="protein sequence ID" value="GEQ55136.1"/>
    <property type="molecule type" value="Genomic_DNA"/>
</dbReference>
<gene>
    <name evidence="6" type="ORF">TK11N_20010</name>
    <name evidence="7" type="ORF">TK2N_19800</name>
</gene>
<dbReference type="InterPro" id="IPR000577">
    <property type="entry name" value="Carb_kinase_FGGY"/>
</dbReference>
<evidence type="ECO:0000256" key="3">
    <source>
        <dbReference type="ARBA" id="ARBA00022777"/>
    </source>
</evidence>
<keyword evidence="3 7" id="KW-0418">Kinase</keyword>
<dbReference type="Pfam" id="PF02782">
    <property type="entry name" value="FGGY_C"/>
    <property type="match status" value="1"/>
</dbReference>
<sequence length="523" mass="58778">MTRYLMGIDNGGTSTKVAIYDLTGIEVEKCTIYTKVLTPYKYWTERDMEELKRVNFSAIREVLVKSNVDPKDIIGISVTGHGNGLYLIGENGVIVRNGIISTDNRAHDVVEKWLSNEKYETEVRPRTYATIWSSQPASLLRWLDKNEPDIYSKTKYVFMVTDLIRYWLTNEPGFEISNASGTSLFNQDTEDYDERVFTFFGIEKWMNKMPELIASSDKAGEITKEVSEKTGLAQGTPVAGGLMDISASALSTGLTNHNQLSIVTGTWSINQYIDSEISVVKDLFMTTDYPIKGEYLLTEASPTSGSNLTWFVETFLKDHSKLLELTENKDDIYDYCSKLVETIQPWESNLIFYPFIFGSNSGVTNSTAGFIGVTKSTTIAEFINAIYEGVCFAHKAHVKKLLKINENVLNSPIRIAGGITNSEVWLQMFADVFQRPLELVNVKENGALGTSMAAGVMSGAFPDFKTATENMVEISRTIYPNSELAEVYEAKYQLYKKAVTDQTKVWNDIENTQLIKPKKEKVI</sequence>
<evidence type="ECO:0000256" key="1">
    <source>
        <dbReference type="ARBA" id="ARBA00009156"/>
    </source>
</evidence>
<dbReference type="InterPro" id="IPR043129">
    <property type="entry name" value="ATPase_NBD"/>
</dbReference>
<dbReference type="Proteomes" id="UP000886597">
    <property type="component" value="Unassembled WGS sequence"/>
</dbReference>
<dbReference type="Pfam" id="PF00370">
    <property type="entry name" value="FGGY_N"/>
    <property type="match status" value="1"/>
</dbReference>
<keyword evidence="2" id="KW-0808">Transferase</keyword>
<dbReference type="GO" id="GO:0005975">
    <property type="term" value="P:carbohydrate metabolic process"/>
    <property type="evidence" value="ECO:0007669"/>
    <property type="project" value="InterPro"/>
</dbReference>
<reference evidence="7" key="1">
    <citation type="submission" date="2019-08" db="EMBL/GenBank/DDBJ databases">
        <authorList>
            <person name="Ishikawa M."/>
            <person name="Suzuki T."/>
            <person name="Matsutani M."/>
        </authorList>
    </citation>
    <scope>NUCLEOTIDE SEQUENCE</scope>
    <source>
        <strain evidence="7">7C1</strain>
        <strain evidence="6">8C4</strain>
    </source>
</reference>
<feature type="domain" description="Carbohydrate kinase FGGY N-terminal" evidence="4">
    <location>
        <begin position="4"/>
        <end position="250"/>
    </location>
</feature>
<evidence type="ECO:0000313" key="7">
    <source>
        <dbReference type="EMBL" id="GEQ55136.1"/>
    </source>
</evidence>
<dbReference type="GO" id="GO:0016301">
    <property type="term" value="F:kinase activity"/>
    <property type="evidence" value="ECO:0007669"/>
    <property type="project" value="UniProtKB-KW"/>
</dbReference>
<evidence type="ECO:0000313" key="8">
    <source>
        <dbReference type="Proteomes" id="UP000886597"/>
    </source>
</evidence>
<dbReference type="InterPro" id="IPR018485">
    <property type="entry name" value="FGGY_C"/>
</dbReference>
<dbReference type="SUPFAM" id="SSF53067">
    <property type="entry name" value="Actin-like ATPase domain"/>
    <property type="match status" value="2"/>
</dbReference>
<dbReference type="PIRSF" id="PIRSF000538">
    <property type="entry name" value="GlpK"/>
    <property type="match status" value="1"/>
</dbReference>
<evidence type="ECO:0000256" key="2">
    <source>
        <dbReference type="ARBA" id="ARBA00022679"/>
    </source>
</evidence>
<evidence type="ECO:0000259" key="5">
    <source>
        <dbReference type="Pfam" id="PF02782"/>
    </source>
</evidence>